<dbReference type="PANTHER" id="PTHR46370:SF1">
    <property type="entry name" value="GPALPP MOTIFS-CONTAINING PROTEIN 1"/>
    <property type="match status" value="1"/>
</dbReference>
<accession>A0A3P8ERS9</accession>
<protein>
    <submittedName>
        <fullName evidence="5">DUF3752 domain-containing protein</fullName>
    </submittedName>
</protein>
<proteinExistence type="predicted"/>
<evidence type="ECO:0000259" key="2">
    <source>
        <dbReference type="Pfam" id="PF12572"/>
    </source>
</evidence>
<dbReference type="PANTHER" id="PTHR46370">
    <property type="entry name" value="GPALPP MOTIFS-CONTAINING PROTEIN 1"/>
    <property type="match status" value="1"/>
</dbReference>
<dbReference type="Proteomes" id="UP000050761">
    <property type="component" value="Unassembled WGS sequence"/>
</dbReference>
<feature type="domain" description="DUF3752" evidence="2">
    <location>
        <begin position="69"/>
        <end position="185"/>
    </location>
</feature>
<evidence type="ECO:0000313" key="5">
    <source>
        <dbReference type="WBParaSite" id="HPBE_0001777901-mRNA-1"/>
    </source>
</evidence>
<reference evidence="5" key="2">
    <citation type="submission" date="2019-09" db="UniProtKB">
        <authorList>
            <consortium name="WormBaseParasite"/>
        </authorList>
    </citation>
    <scope>IDENTIFICATION</scope>
</reference>
<dbReference type="EMBL" id="UZAH01030256">
    <property type="protein sequence ID" value="VDP09876.1"/>
    <property type="molecule type" value="Genomic_DNA"/>
</dbReference>
<dbReference type="AlphaFoldDB" id="A0A183G7K8"/>
<dbReference type="WBParaSite" id="HPBE_0001777901-mRNA-1">
    <property type="protein sequence ID" value="HPBE_0001777901-mRNA-1"/>
    <property type="gene ID" value="HPBE_0001777901"/>
</dbReference>
<accession>A0A183G7K8</accession>
<evidence type="ECO:0000313" key="3">
    <source>
        <dbReference type="EMBL" id="VDP09876.1"/>
    </source>
</evidence>
<dbReference type="OrthoDB" id="73491at2759"/>
<reference evidence="3 4" key="1">
    <citation type="submission" date="2018-11" db="EMBL/GenBank/DDBJ databases">
        <authorList>
            <consortium name="Pathogen Informatics"/>
        </authorList>
    </citation>
    <scope>NUCLEOTIDE SEQUENCE [LARGE SCALE GENOMIC DNA]</scope>
</reference>
<sequence length="194" mass="21441">MPPAPVSAQAAYEECAMEPGDVVGPMPVPGGVSDWAAEEYAHLRMQLEKKEEREDWMLKVPKKAANYGLGPRTFKRGSSATAEFDASWEDCPQAKRSCTEEREKANLADVIRDEEQRKLAEALSKDRGVSFVETHMKKGKDSKPQDATGERVAFDRDRDIGTGDNKKVSLDEVKERMGNLGSRFSSGGSGKKFL</sequence>
<feature type="compositionally biased region" description="Basic and acidic residues" evidence="1">
    <location>
        <begin position="133"/>
        <end position="177"/>
    </location>
</feature>
<keyword evidence="4" id="KW-1185">Reference proteome</keyword>
<dbReference type="Pfam" id="PF12572">
    <property type="entry name" value="DUF3752"/>
    <property type="match status" value="1"/>
</dbReference>
<dbReference type="InterPro" id="IPR022226">
    <property type="entry name" value="DUF3752"/>
</dbReference>
<evidence type="ECO:0000313" key="4">
    <source>
        <dbReference type="Proteomes" id="UP000050761"/>
    </source>
</evidence>
<dbReference type="InterPro" id="IPR046331">
    <property type="entry name" value="GPAM1-like"/>
</dbReference>
<feature type="region of interest" description="Disordered" evidence="1">
    <location>
        <begin position="133"/>
        <end position="194"/>
    </location>
</feature>
<evidence type="ECO:0000256" key="1">
    <source>
        <dbReference type="SAM" id="MobiDB-lite"/>
    </source>
</evidence>
<organism evidence="4 5">
    <name type="scientific">Heligmosomoides polygyrus</name>
    <name type="common">Parasitic roundworm</name>
    <dbReference type="NCBI Taxonomy" id="6339"/>
    <lineage>
        <taxon>Eukaryota</taxon>
        <taxon>Metazoa</taxon>
        <taxon>Ecdysozoa</taxon>
        <taxon>Nematoda</taxon>
        <taxon>Chromadorea</taxon>
        <taxon>Rhabditida</taxon>
        <taxon>Rhabditina</taxon>
        <taxon>Rhabditomorpha</taxon>
        <taxon>Strongyloidea</taxon>
        <taxon>Heligmosomidae</taxon>
        <taxon>Heligmosomoides</taxon>
    </lineage>
</organism>
<gene>
    <name evidence="3" type="ORF">HPBE_LOCUS17778</name>
</gene>
<name>A0A183G7K8_HELPZ</name>